<dbReference type="PANTHER" id="PTHR33064:SF37">
    <property type="entry name" value="RIBONUCLEASE H"/>
    <property type="match status" value="1"/>
</dbReference>
<dbReference type="AlphaFoldDB" id="A0A8J2JIJ0"/>
<keyword evidence="4" id="KW-1185">Reference proteome</keyword>
<name>A0A8J2JIJ0_9HEXA</name>
<comment type="caution">
    <text evidence="3">The sequence shown here is derived from an EMBL/GenBank/DDBJ whole genome shotgun (WGS) entry which is preliminary data.</text>
</comment>
<protein>
    <recommendedName>
        <fullName evidence="2">Reverse transcriptase domain-containing protein</fullName>
    </recommendedName>
</protein>
<evidence type="ECO:0000313" key="3">
    <source>
        <dbReference type="EMBL" id="CAG7720808.1"/>
    </source>
</evidence>
<evidence type="ECO:0000313" key="4">
    <source>
        <dbReference type="Proteomes" id="UP000708208"/>
    </source>
</evidence>
<organism evidence="3 4">
    <name type="scientific">Allacma fusca</name>
    <dbReference type="NCBI Taxonomy" id="39272"/>
    <lineage>
        <taxon>Eukaryota</taxon>
        <taxon>Metazoa</taxon>
        <taxon>Ecdysozoa</taxon>
        <taxon>Arthropoda</taxon>
        <taxon>Hexapoda</taxon>
        <taxon>Collembola</taxon>
        <taxon>Symphypleona</taxon>
        <taxon>Sminthuridae</taxon>
        <taxon>Allacma</taxon>
    </lineage>
</organism>
<dbReference type="OrthoDB" id="115435at2759"/>
<accession>A0A8J2JIJ0</accession>
<dbReference type="PANTHER" id="PTHR33064">
    <property type="entry name" value="POL PROTEIN"/>
    <property type="match status" value="1"/>
</dbReference>
<feature type="region of interest" description="Disordered" evidence="1">
    <location>
        <begin position="248"/>
        <end position="312"/>
    </location>
</feature>
<dbReference type="Pfam" id="PF17919">
    <property type="entry name" value="RT_RNaseH_2"/>
    <property type="match status" value="1"/>
</dbReference>
<feature type="compositionally biased region" description="Polar residues" evidence="1">
    <location>
        <begin position="298"/>
        <end position="310"/>
    </location>
</feature>
<feature type="domain" description="Reverse transcriptase" evidence="2">
    <location>
        <begin position="1"/>
        <end position="66"/>
    </location>
</feature>
<evidence type="ECO:0000256" key="1">
    <source>
        <dbReference type="SAM" id="MobiDB-lite"/>
    </source>
</evidence>
<dbReference type="InterPro" id="IPR000477">
    <property type="entry name" value="RT_dom"/>
</dbReference>
<feature type="compositionally biased region" description="Polar residues" evidence="1">
    <location>
        <begin position="262"/>
        <end position="281"/>
    </location>
</feature>
<sequence>MINQVIGNEDGITKYVDDIKISGTTFEETLARIIKVFTLIRAHGLKLNPTKTQFFKNRADHLGFVISDKGIGKQSDKIRKLEEFEKKHTKRGKFSLSKKNDILALVGNTGLYRDFIPEYSQIVNPIYELTKGDVPVEWTEIQQRAFEKLKEEFRKDFKLQQAPKEGDLYLDTQLSPDAMNGVLFHMVNEEKRIIMFISIAFKEHQKNFTLFDHNDLEIVINRNDFKKASQAVFKEVTKSARDQRAAARAEHNERTLLDNRIEQGSTLARPSASTSAGAQDDTNPKEPLRRSTRKKITLESQDSQETTYTLGDNEDLYDDIFFDTPDSFREHVIPENSPENEHQNAQNQFETPPDSGLIDTQQTSQSQDRELEVRRTGARIQRPTSLPTGKRSDRVSAKSGPSTRSQSYDTNALGFVPNIYKTPVVQLHRLTPEEIERLKDDVSATSPDITEL</sequence>
<dbReference type="InterPro" id="IPR041577">
    <property type="entry name" value="RT_RNaseH_2"/>
</dbReference>
<proteinExistence type="predicted"/>
<feature type="compositionally biased region" description="Polar residues" evidence="1">
    <location>
        <begin position="399"/>
        <end position="410"/>
    </location>
</feature>
<dbReference type="PROSITE" id="PS50878">
    <property type="entry name" value="RT_POL"/>
    <property type="match status" value="1"/>
</dbReference>
<dbReference type="Proteomes" id="UP000708208">
    <property type="component" value="Unassembled WGS sequence"/>
</dbReference>
<evidence type="ECO:0000259" key="2">
    <source>
        <dbReference type="PROSITE" id="PS50878"/>
    </source>
</evidence>
<dbReference type="InterPro" id="IPR051320">
    <property type="entry name" value="Viral_Replic_Matur_Polypro"/>
</dbReference>
<feature type="region of interest" description="Disordered" evidence="1">
    <location>
        <begin position="330"/>
        <end position="410"/>
    </location>
</feature>
<gene>
    <name evidence="3" type="ORF">AFUS01_LOCUS10063</name>
</gene>
<feature type="compositionally biased region" description="Basic and acidic residues" evidence="1">
    <location>
        <begin position="248"/>
        <end position="261"/>
    </location>
</feature>
<dbReference type="EMBL" id="CAJVCH010073936">
    <property type="protein sequence ID" value="CAG7720808.1"/>
    <property type="molecule type" value="Genomic_DNA"/>
</dbReference>
<reference evidence="3" key="1">
    <citation type="submission" date="2021-06" db="EMBL/GenBank/DDBJ databases">
        <authorList>
            <person name="Hodson N. C."/>
            <person name="Mongue J. A."/>
            <person name="Jaron S. K."/>
        </authorList>
    </citation>
    <scope>NUCLEOTIDE SEQUENCE</scope>
</reference>